<keyword evidence="1" id="KW-1133">Transmembrane helix</keyword>
<keyword evidence="1" id="KW-0472">Membrane</keyword>
<keyword evidence="1" id="KW-0812">Transmembrane</keyword>
<proteinExistence type="predicted"/>
<evidence type="ECO:0000313" key="3">
    <source>
        <dbReference type="Proteomes" id="UP000526501"/>
    </source>
</evidence>
<comment type="caution">
    <text evidence="2">The sequence shown here is derived from an EMBL/GenBank/DDBJ whole genome shotgun (WGS) entry which is preliminary data.</text>
</comment>
<feature type="transmembrane region" description="Helical" evidence="1">
    <location>
        <begin position="170"/>
        <end position="200"/>
    </location>
</feature>
<evidence type="ECO:0008006" key="4">
    <source>
        <dbReference type="Google" id="ProtNLM"/>
    </source>
</evidence>
<sequence>MDLNSLLYAFGLSGFFASRAFLPAFAAAFAMKYGSSFPWLGNIEFIKEMANAPSWFTHPAVVLGLGALALAEMLAERSPELRELMDEGLVYLKSGLSMATSYGLLSASDAAVAGDIISQAGILESIPAALTGGLTFFLSMTRNGVVGILSEADEDDSLGLRKFINWCEELWATFGVWMLLALPAAVLLLNGIVFGVLFLIRKRHESKMEDARIECPSCGTRIHCFSTACLKCDAPNPSPVALGMLGGMLERKEPNLTAQKVRLIELKRSPKSGEKVKGRGADISCQEDGIVLFSDPALNQTYFETVDSRLPKVLMVAAVLGFIPLLGLIIGVIYYRIQLVAPYRRFLPWSKSFLTKWLVRIVLLILAMLQLVPVLGGLALPLMAFINHWMYRSAFKSALKKKGLAVGI</sequence>
<protein>
    <recommendedName>
        <fullName evidence="4">DUF4126 domain-containing protein</fullName>
    </recommendedName>
</protein>
<evidence type="ECO:0000313" key="2">
    <source>
        <dbReference type="EMBL" id="MBC2606809.1"/>
    </source>
</evidence>
<accession>A0A7X1B6Y3</accession>
<gene>
    <name evidence="2" type="ORF">H5P27_12215</name>
</gene>
<dbReference type="Proteomes" id="UP000526501">
    <property type="component" value="Unassembled WGS sequence"/>
</dbReference>
<dbReference type="EMBL" id="JACHVC010000012">
    <property type="protein sequence ID" value="MBC2606809.1"/>
    <property type="molecule type" value="Genomic_DNA"/>
</dbReference>
<evidence type="ECO:0000256" key="1">
    <source>
        <dbReference type="SAM" id="Phobius"/>
    </source>
</evidence>
<organism evidence="2 3">
    <name type="scientific">Pelagicoccus albus</name>
    <dbReference type="NCBI Taxonomy" id="415222"/>
    <lineage>
        <taxon>Bacteria</taxon>
        <taxon>Pseudomonadati</taxon>
        <taxon>Verrucomicrobiota</taxon>
        <taxon>Opitutia</taxon>
        <taxon>Puniceicoccales</taxon>
        <taxon>Pelagicoccaceae</taxon>
        <taxon>Pelagicoccus</taxon>
    </lineage>
</organism>
<feature type="transmembrane region" description="Helical" evidence="1">
    <location>
        <begin position="357"/>
        <end position="386"/>
    </location>
</feature>
<reference evidence="2 3" key="1">
    <citation type="submission" date="2020-07" db="EMBL/GenBank/DDBJ databases">
        <authorList>
            <person name="Feng X."/>
        </authorList>
    </citation>
    <scope>NUCLEOTIDE SEQUENCE [LARGE SCALE GENOMIC DNA]</scope>
    <source>
        <strain evidence="2 3">JCM23202</strain>
    </source>
</reference>
<feature type="transmembrane region" description="Helical" evidence="1">
    <location>
        <begin position="313"/>
        <end position="337"/>
    </location>
</feature>
<dbReference type="AlphaFoldDB" id="A0A7X1B6Y3"/>
<keyword evidence="3" id="KW-1185">Reference proteome</keyword>
<dbReference type="RefSeq" id="WP_185660680.1">
    <property type="nucleotide sequence ID" value="NZ_CAWPOO010000012.1"/>
</dbReference>
<name>A0A7X1B6Y3_9BACT</name>